<dbReference type="Gene3D" id="2.40.330.10">
    <property type="entry name" value="DNA-binding pseudobarrel domain"/>
    <property type="match status" value="1"/>
</dbReference>
<protein>
    <recommendedName>
        <fullName evidence="7">TF-B3 domain-containing protein</fullName>
    </recommendedName>
</protein>
<keyword evidence="3" id="KW-0238">DNA-binding</keyword>
<keyword evidence="4" id="KW-0804">Transcription</keyword>
<organism evidence="8 9">
    <name type="scientific">Ficus carica</name>
    <name type="common">Common fig</name>
    <dbReference type="NCBI Taxonomy" id="3494"/>
    <lineage>
        <taxon>Eukaryota</taxon>
        <taxon>Viridiplantae</taxon>
        <taxon>Streptophyta</taxon>
        <taxon>Embryophyta</taxon>
        <taxon>Tracheophyta</taxon>
        <taxon>Spermatophyta</taxon>
        <taxon>Magnoliopsida</taxon>
        <taxon>eudicotyledons</taxon>
        <taxon>Gunneridae</taxon>
        <taxon>Pentapetalae</taxon>
        <taxon>rosids</taxon>
        <taxon>fabids</taxon>
        <taxon>Rosales</taxon>
        <taxon>Moraceae</taxon>
        <taxon>Ficeae</taxon>
        <taxon>Ficus</taxon>
    </lineage>
</organism>
<reference evidence="8" key="1">
    <citation type="submission" date="2023-07" db="EMBL/GenBank/DDBJ databases">
        <title>draft genome sequence of fig (Ficus carica).</title>
        <authorList>
            <person name="Takahashi T."/>
            <person name="Nishimura K."/>
        </authorList>
    </citation>
    <scope>NUCLEOTIDE SEQUENCE</scope>
</reference>
<sequence>MVMIGKHLYFGTGWEEFVRGHFLENRDLLIFKRLGNFLFSVKIFGRNGCKKKVEAVSNILERVKVEKEDRHTYRGPCQVHKANQDERKCMGPSTANFRSSPSVKRGLTLRPTEPPEPPRAVEVTGEVSHPTTCTGVASQIVDLVEPQNQDFSNPDLVSDLNLLRLHRDVEELRQKVACQDKTIESLKRKIDAVLELCHLDVSQERNAARQELVQAKKLRSGDGHQNTTFRTYFRRKFRM</sequence>
<evidence type="ECO:0000313" key="9">
    <source>
        <dbReference type="Proteomes" id="UP001187192"/>
    </source>
</evidence>
<dbReference type="EMBL" id="BTGU01000004">
    <property type="protein sequence ID" value="GMN33202.1"/>
    <property type="molecule type" value="Genomic_DNA"/>
</dbReference>
<proteinExistence type="predicted"/>
<dbReference type="InterPro" id="IPR003340">
    <property type="entry name" value="B3_DNA-bd"/>
</dbReference>
<dbReference type="AlphaFoldDB" id="A0AA87ZED6"/>
<evidence type="ECO:0000256" key="4">
    <source>
        <dbReference type="ARBA" id="ARBA00023163"/>
    </source>
</evidence>
<feature type="region of interest" description="Disordered" evidence="6">
    <location>
        <begin position="85"/>
        <end position="127"/>
    </location>
</feature>
<evidence type="ECO:0000313" key="8">
    <source>
        <dbReference type="EMBL" id="GMN33202.1"/>
    </source>
</evidence>
<comment type="subcellular location">
    <subcellularLocation>
        <location evidence="1">Nucleus</location>
    </subcellularLocation>
</comment>
<dbReference type="Proteomes" id="UP001187192">
    <property type="component" value="Unassembled WGS sequence"/>
</dbReference>
<dbReference type="InterPro" id="IPR050655">
    <property type="entry name" value="Plant_B3_domain"/>
</dbReference>
<keyword evidence="9" id="KW-1185">Reference proteome</keyword>
<name>A0AA87ZED6_FICCA</name>
<evidence type="ECO:0000256" key="2">
    <source>
        <dbReference type="ARBA" id="ARBA00023015"/>
    </source>
</evidence>
<comment type="caution">
    <text evidence="8">The sequence shown here is derived from an EMBL/GenBank/DDBJ whole genome shotgun (WGS) entry which is preliminary data.</text>
</comment>
<dbReference type="GO" id="GO:0003677">
    <property type="term" value="F:DNA binding"/>
    <property type="evidence" value="ECO:0007669"/>
    <property type="project" value="UniProtKB-KW"/>
</dbReference>
<dbReference type="SUPFAM" id="SSF101936">
    <property type="entry name" value="DNA-binding pseudobarrel domain"/>
    <property type="match status" value="1"/>
</dbReference>
<evidence type="ECO:0000259" key="7">
    <source>
        <dbReference type="PROSITE" id="PS50863"/>
    </source>
</evidence>
<dbReference type="InterPro" id="IPR015300">
    <property type="entry name" value="DNA-bd_pseudobarrel_sf"/>
</dbReference>
<evidence type="ECO:0000256" key="6">
    <source>
        <dbReference type="SAM" id="MobiDB-lite"/>
    </source>
</evidence>
<evidence type="ECO:0000256" key="1">
    <source>
        <dbReference type="ARBA" id="ARBA00004123"/>
    </source>
</evidence>
<dbReference type="PANTHER" id="PTHR31920:SF135">
    <property type="entry name" value="B3 DOMAIN-CONTAINING PROTEIN OS03G0621600-RELATED"/>
    <property type="match status" value="1"/>
</dbReference>
<accession>A0AA87ZED6</accession>
<evidence type="ECO:0000256" key="5">
    <source>
        <dbReference type="ARBA" id="ARBA00023242"/>
    </source>
</evidence>
<dbReference type="PANTHER" id="PTHR31920">
    <property type="entry name" value="B3 DOMAIN-CONTAINING"/>
    <property type="match status" value="1"/>
</dbReference>
<keyword evidence="2" id="KW-0805">Transcription regulation</keyword>
<feature type="domain" description="TF-B3" evidence="7">
    <location>
        <begin position="1"/>
        <end position="47"/>
    </location>
</feature>
<dbReference type="PROSITE" id="PS50863">
    <property type="entry name" value="B3"/>
    <property type="match status" value="1"/>
</dbReference>
<feature type="compositionally biased region" description="Polar residues" evidence="6">
    <location>
        <begin position="93"/>
        <end position="102"/>
    </location>
</feature>
<keyword evidence="5" id="KW-0539">Nucleus</keyword>
<gene>
    <name evidence="8" type="ORF">TIFTF001_004022</name>
</gene>
<evidence type="ECO:0000256" key="3">
    <source>
        <dbReference type="ARBA" id="ARBA00023125"/>
    </source>
</evidence>
<dbReference type="GO" id="GO:0005634">
    <property type="term" value="C:nucleus"/>
    <property type="evidence" value="ECO:0007669"/>
    <property type="project" value="UniProtKB-SubCell"/>
</dbReference>